<keyword evidence="4" id="KW-1185">Reference proteome</keyword>
<dbReference type="InterPro" id="IPR030678">
    <property type="entry name" value="Peptide/Ni-bd"/>
</dbReference>
<dbReference type="InterPro" id="IPR039424">
    <property type="entry name" value="SBP_5"/>
</dbReference>
<dbReference type="PANTHER" id="PTHR30290">
    <property type="entry name" value="PERIPLASMIC BINDING COMPONENT OF ABC TRANSPORTER"/>
    <property type="match status" value="1"/>
</dbReference>
<dbReference type="Gene3D" id="3.10.105.10">
    <property type="entry name" value="Dipeptide-binding Protein, Domain 3"/>
    <property type="match status" value="1"/>
</dbReference>
<protein>
    <submittedName>
        <fullName evidence="3">Peptide/nickel transport system substrate-binding protein</fullName>
    </submittedName>
</protein>
<feature type="domain" description="Solute-binding protein family 5" evidence="2">
    <location>
        <begin position="113"/>
        <end position="454"/>
    </location>
</feature>
<evidence type="ECO:0000313" key="3">
    <source>
        <dbReference type="EMBL" id="MBP1327117.1"/>
    </source>
</evidence>
<evidence type="ECO:0000313" key="4">
    <source>
        <dbReference type="Proteomes" id="UP000675163"/>
    </source>
</evidence>
<organism evidence="3 4">
    <name type="scientific">Leucobacter exalbidus</name>
    <dbReference type="NCBI Taxonomy" id="662960"/>
    <lineage>
        <taxon>Bacteria</taxon>
        <taxon>Bacillati</taxon>
        <taxon>Actinomycetota</taxon>
        <taxon>Actinomycetes</taxon>
        <taxon>Micrococcales</taxon>
        <taxon>Microbacteriaceae</taxon>
        <taxon>Leucobacter</taxon>
    </lineage>
</organism>
<dbReference type="AlphaFoldDB" id="A0A940PUD4"/>
<feature type="compositionally biased region" description="Low complexity" evidence="1">
    <location>
        <begin position="12"/>
        <end position="29"/>
    </location>
</feature>
<feature type="region of interest" description="Disordered" evidence="1">
    <location>
        <begin position="514"/>
        <end position="537"/>
    </location>
</feature>
<feature type="region of interest" description="Disordered" evidence="1">
    <location>
        <begin position="1"/>
        <end position="32"/>
    </location>
</feature>
<dbReference type="InterPro" id="IPR000914">
    <property type="entry name" value="SBP_5_dom"/>
</dbReference>
<dbReference type="GO" id="GO:0043190">
    <property type="term" value="C:ATP-binding cassette (ABC) transporter complex"/>
    <property type="evidence" value="ECO:0007669"/>
    <property type="project" value="InterPro"/>
</dbReference>
<dbReference type="PANTHER" id="PTHR30290:SF65">
    <property type="entry name" value="MONOACYL PHOSPHATIDYLINOSITOL TETRAMANNOSIDE-BINDING PROTEIN LPQW-RELATED"/>
    <property type="match status" value="1"/>
</dbReference>
<dbReference type="SUPFAM" id="SSF53850">
    <property type="entry name" value="Periplasmic binding protein-like II"/>
    <property type="match status" value="1"/>
</dbReference>
<dbReference type="Pfam" id="PF00496">
    <property type="entry name" value="SBP_bac_5"/>
    <property type="match status" value="1"/>
</dbReference>
<dbReference type="GO" id="GO:0042597">
    <property type="term" value="C:periplasmic space"/>
    <property type="evidence" value="ECO:0007669"/>
    <property type="project" value="UniProtKB-ARBA"/>
</dbReference>
<comment type="caution">
    <text evidence="3">The sequence shown here is derived from an EMBL/GenBank/DDBJ whole genome shotgun (WGS) entry which is preliminary data.</text>
</comment>
<dbReference type="RefSeq" id="WP_209705920.1">
    <property type="nucleotide sequence ID" value="NZ_JAFIDA010000001.1"/>
</dbReference>
<gene>
    <name evidence="3" type="ORF">JOF28_002349</name>
</gene>
<sequence>MFALNRFSLRTSRPQSQAQNQRPQQQPQQSRRRSLLLRAPLASIAIPAAVVLSLTGCFAQPAATGDDDERISIAMLQPPRSAMNPLSDDAFKLARWATAETLIVIDDAGEALPALATKWERISDTSWQFTVREGVQFHNGGALSADTVVNSLQRAIDATPLPRILDGVDMTVRAEGDTVIIDTAAPDPLLPHRLSSPQLAILDAEAYSKTGVNPIGTGSGPFELVDVDGVVGATLDRFPEYWGESAEATGIDVKFVPDGTARAAALRTGTADIVEAIPAGQAAEIDASLITEVPMPRTNTLYLNTEAGPFADPAVRAAAREAIDRAAIVESVYEGRADVAEGLLGPALPWAADYRSEPELQELLAARPQAAKVDGVKISLGTFTDRAELPEVAVMLEQQLEAAGFEVQQDVREYQFIEADALEGKFDAFILSRATVLDSGDPVAYLASDFTCEGGFSIAQLCEQPVDQAIQSASEAEAGPTRQLATMRAETEVLATDAVIPLLHERVIQGESERIENAARDPRERLLVTPDTHRTAK</sequence>
<dbReference type="GO" id="GO:0015833">
    <property type="term" value="P:peptide transport"/>
    <property type="evidence" value="ECO:0007669"/>
    <property type="project" value="TreeGrafter"/>
</dbReference>
<accession>A0A940PUD4</accession>
<name>A0A940PUD4_9MICO</name>
<dbReference type="Gene3D" id="3.40.190.10">
    <property type="entry name" value="Periplasmic binding protein-like II"/>
    <property type="match status" value="1"/>
</dbReference>
<dbReference type="Proteomes" id="UP000675163">
    <property type="component" value="Unassembled WGS sequence"/>
</dbReference>
<reference evidence="3" key="1">
    <citation type="submission" date="2021-02" db="EMBL/GenBank/DDBJ databases">
        <title>Sequencing the genomes of 1000 actinobacteria strains.</title>
        <authorList>
            <person name="Klenk H.-P."/>
        </authorList>
    </citation>
    <scope>NUCLEOTIDE SEQUENCE</scope>
    <source>
        <strain evidence="3">DSM 22850</strain>
    </source>
</reference>
<dbReference type="EMBL" id="JAFIDA010000001">
    <property type="protein sequence ID" value="MBP1327117.1"/>
    <property type="molecule type" value="Genomic_DNA"/>
</dbReference>
<dbReference type="GO" id="GO:1904680">
    <property type="term" value="F:peptide transmembrane transporter activity"/>
    <property type="evidence" value="ECO:0007669"/>
    <property type="project" value="TreeGrafter"/>
</dbReference>
<proteinExistence type="predicted"/>
<evidence type="ECO:0000259" key="2">
    <source>
        <dbReference type="Pfam" id="PF00496"/>
    </source>
</evidence>
<dbReference type="PIRSF" id="PIRSF002741">
    <property type="entry name" value="MppA"/>
    <property type="match status" value="1"/>
</dbReference>
<dbReference type="CDD" id="cd08490">
    <property type="entry name" value="PBP2_NikA_DppA_OppA_like_3"/>
    <property type="match status" value="1"/>
</dbReference>
<evidence type="ECO:0000256" key="1">
    <source>
        <dbReference type="SAM" id="MobiDB-lite"/>
    </source>
</evidence>